<name>A0ACB9QG05_9MYRT</name>
<evidence type="ECO:0000313" key="2">
    <source>
        <dbReference type="Proteomes" id="UP001057402"/>
    </source>
</evidence>
<sequence length="250" mass="27957">MVLSAPTSSGVPPINSSNASPRLSAATATTRRHIADLVDTPDHSSSEDDEEYPSHHHHNPAHNFNHPHHNSHSSRGALMRKRLFDGMPEAWARRHPGRKVFSGLLLTVVFSVFIKGSFFASSNFGYKNGLLTHATVKEDLVHNKTPEIWMKPNSDNYHQCIARPKNIISAQRNPNGYLVVHANGGLNQMRTGICDMVAIAMIMNVGIVLPSLDHKSFWTDPSDFKDIFDWRHFMDVLKDDVDIVEPLPAK</sequence>
<gene>
    <name evidence="1" type="ORF">MLD38_020461</name>
</gene>
<proteinExistence type="predicted"/>
<organism evidence="1 2">
    <name type="scientific">Melastoma candidum</name>
    <dbReference type="NCBI Taxonomy" id="119954"/>
    <lineage>
        <taxon>Eukaryota</taxon>
        <taxon>Viridiplantae</taxon>
        <taxon>Streptophyta</taxon>
        <taxon>Embryophyta</taxon>
        <taxon>Tracheophyta</taxon>
        <taxon>Spermatophyta</taxon>
        <taxon>Magnoliopsida</taxon>
        <taxon>eudicotyledons</taxon>
        <taxon>Gunneridae</taxon>
        <taxon>Pentapetalae</taxon>
        <taxon>rosids</taxon>
        <taxon>malvids</taxon>
        <taxon>Myrtales</taxon>
        <taxon>Melastomataceae</taxon>
        <taxon>Melastomatoideae</taxon>
        <taxon>Melastomateae</taxon>
        <taxon>Melastoma</taxon>
    </lineage>
</organism>
<evidence type="ECO:0000313" key="1">
    <source>
        <dbReference type="EMBL" id="KAI4364357.1"/>
    </source>
</evidence>
<dbReference type="EMBL" id="CM042885">
    <property type="protein sequence ID" value="KAI4364357.1"/>
    <property type="molecule type" value="Genomic_DNA"/>
</dbReference>
<accession>A0ACB9QG05</accession>
<dbReference type="Proteomes" id="UP001057402">
    <property type="component" value="Chromosome 6"/>
</dbReference>
<keyword evidence="2" id="KW-1185">Reference proteome</keyword>
<comment type="caution">
    <text evidence="1">The sequence shown here is derived from an EMBL/GenBank/DDBJ whole genome shotgun (WGS) entry which is preliminary data.</text>
</comment>
<reference evidence="2" key="1">
    <citation type="journal article" date="2023" name="Front. Plant Sci.">
        <title>Chromosomal-level genome assembly of Melastoma candidum provides insights into trichome evolution.</title>
        <authorList>
            <person name="Zhong Y."/>
            <person name="Wu W."/>
            <person name="Sun C."/>
            <person name="Zou P."/>
            <person name="Liu Y."/>
            <person name="Dai S."/>
            <person name="Zhou R."/>
        </authorList>
    </citation>
    <scope>NUCLEOTIDE SEQUENCE [LARGE SCALE GENOMIC DNA]</scope>
</reference>
<protein>
    <submittedName>
        <fullName evidence="1">Uncharacterized protein</fullName>
    </submittedName>
</protein>